<evidence type="ECO:0000259" key="9">
    <source>
        <dbReference type="PROSITE" id="PS51296"/>
    </source>
</evidence>
<dbReference type="InterPro" id="IPR036922">
    <property type="entry name" value="Rieske_2Fe-2S_sf"/>
</dbReference>
<feature type="domain" description="Rieske" evidence="9">
    <location>
        <begin position="60"/>
        <end position="160"/>
    </location>
</feature>
<evidence type="ECO:0000256" key="6">
    <source>
        <dbReference type="ARBA" id="ARBA00023004"/>
    </source>
</evidence>
<evidence type="ECO:0000313" key="11">
    <source>
        <dbReference type="Proteomes" id="UP000277294"/>
    </source>
</evidence>
<dbReference type="Pfam" id="PF00355">
    <property type="entry name" value="Rieske"/>
    <property type="match status" value="1"/>
</dbReference>
<sequence>MSMNPRGDAPSDARAPLTGADLDRLLDDRAEQGIFRVHRDAFTDPAVFEHEQASVFESTWVFVGLDSQLPRAHDFLTTRIGRQPVLVTRDGEGRLHCLLNSCRHRGMMVATQRSGNRRTHTCRYHGWVYGSDGANQYVSNQAEGRYPGWFQASDHGLAPVARFGSYRGFLFASLSEDVPPLDEYLGDARAFLDLIVDQGPQGLEFVPGNAGYTFQANWKLQLENSLDMYHFSSTHASYVELLARRETDAFAGGMPPAQAEVQGTFSFGHGHAVTWRESRASAALLARRRAACAAAMDDTRVRWALRARNLTIFPNLQIVDNVTSVMLRVIHPLAADQTEMRTHCLAPKGEEADLRAARIRDYEDFFNASGLATPDDNVAYEHSQAGFAARAAGWTAGYLRGLDTSGMQSIDPYAAELGMRHIDGRLGPRTLGDETCFHDGYRAWHRLMRRGLNR</sequence>
<dbReference type="EC" id="1.14.12.1" evidence="10"/>
<dbReference type="Gene3D" id="3.90.380.10">
    <property type="entry name" value="Naphthalene 1,2-dioxygenase Alpha Subunit, Chain A, domain 1"/>
    <property type="match status" value="1"/>
</dbReference>
<accession>A0A3P4B892</accession>
<dbReference type="InterPro" id="IPR015881">
    <property type="entry name" value="ARHD_Rieske_2Fe_2S"/>
</dbReference>
<dbReference type="SUPFAM" id="SSF55961">
    <property type="entry name" value="Bet v1-like"/>
    <property type="match status" value="1"/>
</dbReference>
<dbReference type="InterPro" id="IPR015879">
    <property type="entry name" value="Ring_hydroxy_dOase_asu_C_dom"/>
</dbReference>
<dbReference type="RefSeq" id="WP_222929288.1">
    <property type="nucleotide sequence ID" value="NZ_UWPJ01000031.1"/>
</dbReference>
<dbReference type="PRINTS" id="PR00090">
    <property type="entry name" value="RNGDIOXGNASE"/>
</dbReference>
<keyword evidence="8" id="KW-0520">NAD</keyword>
<evidence type="ECO:0000256" key="2">
    <source>
        <dbReference type="ARBA" id="ARBA00022714"/>
    </source>
</evidence>
<dbReference type="PROSITE" id="PS51296">
    <property type="entry name" value="RIESKE"/>
    <property type="match status" value="1"/>
</dbReference>
<dbReference type="Pfam" id="PF00848">
    <property type="entry name" value="Ring_hydroxyl_A"/>
    <property type="match status" value="1"/>
</dbReference>
<comment type="similarity">
    <text evidence="1">Belongs to the bacterial ring-hydroxylating dioxygenase alpha subunit family.</text>
</comment>
<name>A0A3P4B892_9BURK</name>
<gene>
    <name evidence="10" type="primary">antA</name>
    <name evidence="10" type="ORF">PIGHUM_03940</name>
</gene>
<dbReference type="AlphaFoldDB" id="A0A3P4B892"/>
<dbReference type="EMBL" id="UWPJ01000031">
    <property type="protein sequence ID" value="VCU71850.1"/>
    <property type="molecule type" value="Genomic_DNA"/>
</dbReference>
<evidence type="ECO:0000256" key="1">
    <source>
        <dbReference type="ARBA" id="ARBA00008751"/>
    </source>
</evidence>
<evidence type="ECO:0000256" key="7">
    <source>
        <dbReference type="ARBA" id="ARBA00023014"/>
    </source>
</evidence>
<evidence type="ECO:0000313" key="10">
    <source>
        <dbReference type="EMBL" id="VCU71850.1"/>
    </source>
</evidence>
<dbReference type="SUPFAM" id="SSF50022">
    <property type="entry name" value="ISP domain"/>
    <property type="match status" value="1"/>
</dbReference>
<dbReference type="GO" id="GO:0051537">
    <property type="term" value="F:2 iron, 2 sulfur cluster binding"/>
    <property type="evidence" value="ECO:0007669"/>
    <property type="project" value="UniProtKB-KW"/>
</dbReference>
<keyword evidence="2" id="KW-0001">2Fe-2S</keyword>
<dbReference type="PROSITE" id="PS00570">
    <property type="entry name" value="RING_HYDROXYL_ALPHA"/>
    <property type="match status" value="1"/>
</dbReference>
<keyword evidence="4 10" id="KW-0223">Dioxygenase</keyword>
<keyword evidence="3" id="KW-0479">Metal-binding</keyword>
<dbReference type="GO" id="GO:0018618">
    <property type="term" value="F:anthranilate 1,2-dioxygenase (deaminating, decarboxylating) activity"/>
    <property type="evidence" value="ECO:0007669"/>
    <property type="project" value="UniProtKB-EC"/>
</dbReference>
<proteinExistence type="inferred from homology"/>
<keyword evidence="7" id="KW-0411">Iron-sulfur</keyword>
<keyword evidence="6" id="KW-0408">Iron</keyword>
<dbReference type="InterPro" id="IPR001663">
    <property type="entry name" value="Rng_hydr_dOase-A"/>
</dbReference>
<dbReference type="Gene3D" id="2.102.10.10">
    <property type="entry name" value="Rieske [2Fe-2S] iron-sulphur domain"/>
    <property type="match status" value="1"/>
</dbReference>
<evidence type="ECO:0000256" key="8">
    <source>
        <dbReference type="ARBA" id="ARBA00023027"/>
    </source>
</evidence>
<evidence type="ECO:0000256" key="5">
    <source>
        <dbReference type="ARBA" id="ARBA00023002"/>
    </source>
</evidence>
<dbReference type="PANTHER" id="PTHR43756">
    <property type="entry name" value="CHOLINE MONOOXYGENASE, CHLOROPLASTIC"/>
    <property type="match status" value="1"/>
</dbReference>
<evidence type="ECO:0000256" key="3">
    <source>
        <dbReference type="ARBA" id="ARBA00022723"/>
    </source>
</evidence>
<keyword evidence="5 10" id="KW-0560">Oxidoreductase</keyword>
<reference evidence="10 11" key="1">
    <citation type="submission" date="2018-10" db="EMBL/GenBank/DDBJ databases">
        <authorList>
            <person name="Criscuolo A."/>
        </authorList>
    </citation>
    <scope>NUCLEOTIDE SEQUENCE [LARGE SCALE GENOMIC DNA]</scope>
    <source>
        <strain evidence="10">DnA1</strain>
    </source>
</reference>
<dbReference type="GO" id="GO:0005506">
    <property type="term" value="F:iron ion binding"/>
    <property type="evidence" value="ECO:0007669"/>
    <property type="project" value="InterPro"/>
</dbReference>
<organism evidence="10 11">
    <name type="scientific">Pigmentiphaga humi</name>
    <dbReference type="NCBI Taxonomy" id="2478468"/>
    <lineage>
        <taxon>Bacteria</taxon>
        <taxon>Pseudomonadati</taxon>
        <taxon>Pseudomonadota</taxon>
        <taxon>Betaproteobacteria</taxon>
        <taxon>Burkholderiales</taxon>
        <taxon>Alcaligenaceae</taxon>
        <taxon>Pigmentiphaga</taxon>
    </lineage>
</organism>
<dbReference type="InterPro" id="IPR017941">
    <property type="entry name" value="Rieske_2Fe-2S"/>
</dbReference>
<dbReference type="Proteomes" id="UP000277294">
    <property type="component" value="Unassembled WGS sequence"/>
</dbReference>
<evidence type="ECO:0000256" key="4">
    <source>
        <dbReference type="ARBA" id="ARBA00022964"/>
    </source>
</evidence>
<dbReference type="PANTHER" id="PTHR43756:SF1">
    <property type="entry name" value="3-PHENYLPROPIONATE_CINNAMIC ACID DIOXYGENASE SUBUNIT ALPHA"/>
    <property type="match status" value="1"/>
</dbReference>
<keyword evidence="11" id="KW-1185">Reference proteome</keyword>
<protein>
    <submittedName>
        <fullName evidence="10">Anthranilate 1,2-dioxygenase large subunit</fullName>
        <ecNumber evidence="10">1.14.12.1</ecNumber>
    </submittedName>
</protein>